<name>A0ABV4MQT1_9VIBR</name>
<sequence>MTNITKKIEINAGNFVNEINDYIEGSGVKLIWREETFSFEHKTGLFSNKEMVPSKMLEKKVLSLFKIWFKGHLPKYNNVRNCFWPEVEHRFVVCVYDIDRRVHRYKIISTTSTLCSPQMDDILPAFGYKHNSPFKVIRFDKITSEHSGNFDEMGDVMWEAIMQDSERFTVEFDSNDEDTGHYLVDDFATDV</sequence>
<accession>A0ABV4MQT1</accession>
<evidence type="ECO:0000313" key="2">
    <source>
        <dbReference type="Proteomes" id="UP001570071"/>
    </source>
</evidence>
<proteinExistence type="predicted"/>
<reference evidence="1 2" key="1">
    <citation type="journal article" date="2024" name="ISME J.">
        <title>Tailless and filamentous prophages are predominant in marine Vibrio.</title>
        <authorList>
            <person name="Steensen K."/>
            <person name="Seneca J."/>
            <person name="Bartlau N."/>
            <person name="Yu X.A."/>
            <person name="Hussain F.A."/>
            <person name="Polz M.F."/>
        </authorList>
    </citation>
    <scope>NUCLEOTIDE SEQUENCE [LARGE SCALE GENOMIC DNA]</scope>
    <source>
        <strain evidence="1 2">10N.239.312.F12</strain>
    </source>
</reference>
<evidence type="ECO:0000313" key="1">
    <source>
        <dbReference type="EMBL" id="MEZ8719495.1"/>
    </source>
</evidence>
<dbReference type="RefSeq" id="WP_269337246.1">
    <property type="nucleotide sequence ID" value="NZ_JBFSSG010000001.1"/>
</dbReference>
<dbReference type="Proteomes" id="UP001570071">
    <property type="component" value="Unassembled WGS sequence"/>
</dbReference>
<organism evidence="1 2">
    <name type="scientific">Vibrio pomeroyi</name>
    <dbReference type="NCBI Taxonomy" id="198832"/>
    <lineage>
        <taxon>Bacteria</taxon>
        <taxon>Pseudomonadati</taxon>
        <taxon>Pseudomonadota</taxon>
        <taxon>Gammaproteobacteria</taxon>
        <taxon>Vibrionales</taxon>
        <taxon>Vibrionaceae</taxon>
        <taxon>Vibrio</taxon>
    </lineage>
</organism>
<dbReference type="EMBL" id="JBFSSG010000001">
    <property type="protein sequence ID" value="MEZ8719495.1"/>
    <property type="molecule type" value="Genomic_DNA"/>
</dbReference>
<comment type="caution">
    <text evidence="1">The sequence shown here is derived from an EMBL/GenBank/DDBJ whole genome shotgun (WGS) entry which is preliminary data.</text>
</comment>
<protein>
    <submittedName>
        <fullName evidence="1">Uncharacterized protein</fullName>
    </submittedName>
</protein>
<keyword evidence="2" id="KW-1185">Reference proteome</keyword>
<gene>
    <name evidence="1" type="ORF">AB6D66_00355</name>
</gene>